<evidence type="ECO:0000256" key="1">
    <source>
        <dbReference type="ARBA" id="ARBA00022679"/>
    </source>
</evidence>
<accession>A0A6J4I9V3</accession>
<gene>
    <name evidence="5" type="ORF">AVDCRST_MAG93-1463</name>
</gene>
<keyword evidence="2 5" id="KW-0548">Nucleotidyltransferase</keyword>
<dbReference type="InterPro" id="IPR048903">
    <property type="entry name" value="MdcG_N"/>
</dbReference>
<reference evidence="5" key="1">
    <citation type="submission" date="2020-02" db="EMBL/GenBank/DDBJ databases">
        <authorList>
            <person name="Meier V. D."/>
        </authorList>
    </citation>
    <scope>NUCLEOTIDE SEQUENCE</scope>
    <source>
        <strain evidence="5">AVDCRST_MAG93</strain>
    </source>
</reference>
<dbReference type="AlphaFoldDB" id="A0A6J4I9V3"/>
<feature type="domain" description="Phosphoribosyl-dephospho-CoA transferase MdcG C-terminal" evidence="3">
    <location>
        <begin position="92"/>
        <end position="202"/>
    </location>
</feature>
<dbReference type="InterPro" id="IPR017557">
    <property type="entry name" value="Holo-ACP_synthase"/>
</dbReference>
<evidence type="ECO:0000313" key="5">
    <source>
        <dbReference type="EMBL" id="CAA9244379.1"/>
    </source>
</evidence>
<evidence type="ECO:0000259" key="3">
    <source>
        <dbReference type="Pfam" id="PF10620"/>
    </source>
</evidence>
<sequence>MRPHDLLRLAKNAELRHEGLVPGWVPAALTRAPWVVVRRALTPTALIPIGVRGNTRAEQLAAFLDPTAVIARVTPEGLANVRAWRQTPATHSADDLLCVLDTAEELFASQGLVWGPTGSVGFELATGIATVGPTSDLDMVVRAPEPWSQEGARGLADTLARLPMCVDVQLDTPAGAVALTEYARGGRVLLRTPDGPKLVRDPWERITADR</sequence>
<dbReference type="InterPro" id="IPR049180">
    <property type="entry name" value="MdcG_C"/>
</dbReference>
<dbReference type="GO" id="GO:0016779">
    <property type="term" value="F:nucleotidyltransferase activity"/>
    <property type="evidence" value="ECO:0007669"/>
    <property type="project" value="UniProtKB-KW"/>
</dbReference>
<dbReference type="EC" id="2.7.7.66" evidence="5"/>
<dbReference type="Pfam" id="PF10620">
    <property type="entry name" value="MdcG"/>
    <property type="match status" value="1"/>
</dbReference>
<dbReference type="NCBIfam" id="TIGR03135">
    <property type="entry name" value="malonate_mdcG"/>
    <property type="match status" value="1"/>
</dbReference>
<dbReference type="Pfam" id="PF20866">
    <property type="entry name" value="MdcG_N"/>
    <property type="match status" value="1"/>
</dbReference>
<dbReference type="NCBIfam" id="NF002332">
    <property type="entry name" value="PRK01293.1"/>
    <property type="match status" value="1"/>
</dbReference>
<keyword evidence="1 5" id="KW-0808">Transferase</keyword>
<evidence type="ECO:0000256" key="2">
    <source>
        <dbReference type="ARBA" id="ARBA00022695"/>
    </source>
</evidence>
<name>A0A6J4I9V3_9CHLR</name>
<protein>
    <submittedName>
        <fullName evidence="5">Malonate decarboxylase holo-[acyl-carrier-protein] synthase</fullName>
        <ecNumber evidence="5">2.7.7.66</ecNumber>
    </submittedName>
</protein>
<feature type="domain" description="Phosphoribosyl-dephospho-CoA transferase MdcG N-terminal" evidence="4">
    <location>
        <begin position="2"/>
        <end position="75"/>
    </location>
</feature>
<evidence type="ECO:0000259" key="4">
    <source>
        <dbReference type="Pfam" id="PF20866"/>
    </source>
</evidence>
<dbReference type="EMBL" id="CADCTR010000494">
    <property type="protein sequence ID" value="CAA9244379.1"/>
    <property type="molecule type" value="Genomic_DNA"/>
</dbReference>
<organism evidence="5">
    <name type="scientific">uncultured Chloroflexia bacterium</name>
    <dbReference type="NCBI Taxonomy" id="1672391"/>
    <lineage>
        <taxon>Bacteria</taxon>
        <taxon>Bacillati</taxon>
        <taxon>Chloroflexota</taxon>
        <taxon>Chloroflexia</taxon>
        <taxon>environmental samples</taxon>
    </lineage>
</organism>
<proteinExistence type="predicted"/>